<keyword evidence="5" id="KW-0547">Nucleotide-binding</keyword>
<evidence type="ECO:0000256" key="4">
    <source>
        <dbReference type="ARBA" id="ARBA00022679"/>
    </source>
</evidence>
<dbReference type="Gene3D" id="3.30.420.40">
    <property type="match status" value="1"/>
</dbReference>
<dbReference type="GO" id="GO:0004340">
    <property type="term" value="F:glucokinase activity"/>
    <property type="evidence" value="ECO:0007669"/>
    <property type="project" value="TreeGrafter"/>
</dbReference>
<keyword evidence="13" id="KW-1185">Reference proteome</keyword>
<dbReference type="InterPro" id="IPR022672">
    <property type="entry name" value="Hexokinase_N"/>
</dbReference>
<accession>A0AAE3EHS6</accession>
<protein>
    <submittedName>
        <fullName evidence="12">Hexokinase</fullName>
    </submittedName>
</protein>
<dbReference type="InterPro" id="IPR001312">
    <property type="entry name" value="Hexokinase"/>
</dbReference>
<dbReference type="PANTHER" id="PTHR19443">
    <property type="entry name" value="HEXOKINASE"/>
    <property type="match status" value="1"/>
</dbReference>
<comment type="pathway">
    <text evidence="2">Carbohydrate metabolism.</text>
</comment>
<dbReference type="Gene3D" id="3.40.367.20">
    <property type="match status" value="1"/>
</dbReference>
<sequence length="444" mass="47565">MNPRYAVHAFLGRHNFQAGGPSVNSIIQTMMYDMEEGLVRDPSNPPAQGPSMDMIPTWAVPPKSSPKNKSVIVIDAGGTNFRSCLVTFDANGTPTISDMEKKAMPATDREYTKKEFFETIASFLDHLKNKADLIGFCFSYAMSITPEGDGKVIQFSKEIKAKEVIGSLVGESLSDALVERGWNRPKKVVLLNDTTAALLAGASAATNGKEYDSYVGFILGTGMNAAYIESGAIPKIASLGAPAPESQIIVCESGKCNKVARSDFDAVLDNSTNSPGLYGYEKMCSGAYLGPVSRLALVEAAKEGLFSSAVSAKLAAVDTLELKDMDQFFYGPYRTDTKLGAILAAGNEADRETAFRLLDAFVERSARLAAANIAAAIIKSGKGTSPVRPVSVLCEGTTFLRTHNLRERVTGYLNQALTEERGIWYEIVTMDNAVTLGSAVAGLI</sequence>
<reference evidence="12" key="1">
    <citation type="submission" date="2021-08" db="EMBL/GenBank/DDBJ databases">
        <title>Comparative analyses of Brucepasteria parasyntrophica and Teretinema zuelzerae.</title>
        <authorList>
            <person name="Song Y."/>
            <person name="Brune A."/>
        </authorList>
    </citation>
    <scope>NUCLEOTIDE SEQUENCE</scope>
    <source>
        <strain evidence="12">DSM 1903</strain>
    </source>
</reference>
<name>A0AAE3EHS6_9SPIR</name>
<dbReference type="Proteomes" id="UP001198163">
    <property type="component" value="Unassembled WGS sequence"/>
</dbReference>
<comment type="pathway">
    <text evidence="1">Carbohydrate degradation.</text>
</comment>
<dbReference type="Pfam" id="PF03727">
    <property type="entry name" value="Hexokinase_2"/>
    <property type="match status" value="1"/>
</dbReference>
<dbReference type="PRINTS" id="PR00475">
    <property type="entry name" value="HEXOKINASE"/>
</dbReference>
<feature type="domain" description="Hexokinase C-terminal" evidence="11">
    <location>
        <begin position="215"/>
        <end position="442"/>
    </location>
</feature>
<evidence type="ECO:0000256" key="8">
    <source>
        <dbReference type="ARBA" id="ARBA00023152"/>
    </source>
</evidence>
<feature type="domain" description="Hexokinase N-terminal" evidence="10">
    <location>
        <begin position="16"/>
        <end position="202"/>
    </location>
</feature>
<keyword evidence="8" id="KW-0324">Glycolysis</keyword>
<evidence type="ECO:0000256" key="2">
    <source>
        <dbReference type="ARBA" id="ARBA00005007"/>
    </source>
</evidence>
<organism evidence="12 13">
    <name type="scientific">Teretinema zuelzerae</name>
    <dbReference type="NCBI Taxonomy" id="156"/>
    <lineage>
        <taxon>Bacteria</taxon>
        <taxon>Pseudomonadati</taxon>
        <taxon>Spirochaetota</taxon>
        <taxon>Spirochaetia</taxon>
        <taxon>Spirochaetales</taxon>
        <taxon>Treponemataceae</taxon>
        <taxon>Teretinema</taxon>
    </lineage>
</organism>
<comment type="caution">
    <text evidence="12">The sequence shown here is derived from an EMBL/GenBank/DDBJ whole genome shotgun (WGS) entry which is preliminary data.</text>
</comment>
<dbReference type="CDD" id="cd24000">
    <property type="entry name" value="ASKHA_NBD_HK"/>
    <property type="match status" value="1"/>
</dbReference>
<evidence type="ECO:0000256" key="3">
    <source>
        <dbReference type="ARBA" id="ARBA00009225"/>
    </source>
</evidence>
<evidence type="ECO:0000256" key="7">
    <source>
        <dbReference type="ARBA" id="ARBA00022840"/>
    </source>
</evidence>
<dbReference type="GO" id="GO:0005524">
    <property type="term" value="F:ATP binding"/>
    <property type="evidence" value="ECO:0007669"/>
    <property type="project" value="UniProtKB-KW"/>
</dbReference>
<proteinExistence type="inferred from homology"/>
<dbReference type="InterPro" id="IPR043129">
    <property type="entry name" value="ATPase_NBD"/>
</dbReference>
<dbReference type="GO" id="GO:0005536">
    <property type="term" value="F:D-glucose binding"/>
    <property type="evidence" value="ECO:0007669"/>
    <property type="project" value="InterPro"/>
</dbReference>
<keyword evidence="6" id="KW-0418">Kinase</keyword>
<dbReference type="SUPFAM" id="SSF53067">
    <property type="entry name" value="Actin-like ATPase domain"/>
    <property type="match status" value="2"/>
</dbReference>
<evidence type="ECO:0000256" key="6">
    <source>
        <dbReference type="ARBA" id="ARBA00022777"/>
    </source>
</evidence>
<dbReference type="EMBL" id="JAINWA010000003">
    <property type="protein sequence ID" value="MCD1654682.1"/>
    <property type="molecule type" value="Genomic_DNA"/>
</dbReference>
<dbReference type="InterPro" id="IPR022673">
    <property type="entry name" value="Hexokinase_C"/>
</dbReference>
<comment type="similarity">
    <text evidence="3">Belongs to the hexokinase family.</text>
</comment>
<dbReference type="Pfam" id="PF00349">
    <property type="entry name" value="Hexokinase_1"/>
    <property type="match status" value="1"/>
</dbReference>
<evidence type="ECO:0000256" key="1">
    <source>
        <dbReference type="ARBA" id="ARBA00004921"/>
    </source>
</evidence>
<comment type="catalytic activity">
    <reaction evidence="9">
        <text>D-fructose + ATP = D-fructose 6-phosphate + ADP + H(+)</text>
        <dbReference type="Rhea" id="RHEA:16125"/>
        <dbReference type="ChEBI" id="CHEBI:15378"/>
        <dbReference type="ChEBI" id="CHEBI:30616"/>
        <dbReference type="ChEBI" id="CHEBI:37721"/>
        <dbReference type="ChEBI" id="CHEBI:61527"/>
        <dbReference type="ChEBI" id="CHEBI:456216"/>
        <dbReference type="EC" id="2.7.1.1"/>
    </reaction>
    <physiologicalReaction direction="left-to-right" evidence="9">
        <dbReference type="Rhea" id="RHEA:16126"/>
    </physiologicalReaction>
</comment>
<dbReference type="AlphaFoldDB" id="A0AAE3EHS6"/>
<keyword evidence="7" id="KW-0067">ATP-binding</keyword>
<keyword evidence="4" id="KW-0808">Transferase</keyword>
<dbReference type="GO" id="GO:0008865">
    <property type="term" value="F:fructokinase activity"/>
    <property type="evidence" value="ECO:0007669"/>
    <property type="project" value="TreeGrafter"/>
</dbReference>
<evidence type="ECO:0000259" key="11">
    <source>
        <dbReference type="Pfam" id="PF03727"/>
    </source>
</evidence>
<gene>
    <name evidence="12" type="ORF">K7J14_08185</name>
</gene>
<evidence type="ECO:0000313" key="13">
    <source>
        <dbReference type="Proteomes" id="UP001198163"/>
    </source>
</evidence>
<dbReference type="GO" id="GO:0001678">
    <property type="term" value="P:intracellular glucose homeostasis"/>
    <property type="evidence" value="ECO:0007669"/>
    <property type="project" value="InterPro"/>
</dbReference>
<dbReference type="RefSeq" id="WP_230755153.1">
    <property type="nucleotide sequence ID" value="NZ_JAINWA010000003.1"/>
</dbReference>
<evidence type="ECO:0000256" key="5">
    <source>
        <dbReference type="ARBA" id="ARBA00022741"/>
    </source>
</evidence>
<dbReference type="PANTHER" id="PTHR19443:SF16">
    <property type="entry name" value="HEXOKINASE TYPE 1-RELATED"/>
    <property type="match status" value="1"/>
</dbReference>
<dbReference type="GO" id="GO:0006006">
    <property type="term" value="P:glucose metabolic process"/>
    <property type="evidence" value="ECO:0007669"/>
    <property type="project" value="TreeGrafter"/>
</dbReference>
<evidence type="ECO:0000256" key="9">
    <source>
        <dbReference type="ARBA" id="ARBA00047905"/>
    </source>
</evidence>
<evidence type="ECO:0000313" key="12">
    <source>
        <dbReference type="EMBL" id="MCD1654682.1"/>
    </source>
</evidence>
<evidence type="ECO:0000259" key="10">
    <source>
        <dbReference type="Pfam" id="PF00349"/>
    </source>
</evidence>
<dbReference type="PROSITE" id="PS51748">
    <property type="entry name" value="HEXOKINASE_2"/>
    <property type="match status" value="1"/>
</dbReference>
<dbReference type="GO" id="GO:0006096">
    <property type="term" value="P:glycolytic process"/>
    <property type="evidence" value="ECO:0007669"/>
    <property type="project" value="UniProtKB-KW"/>
</dbReference>